<feature type="signal peptide" evidence="5">
    <location>
        <begin position="1"/>
        <end position="46"/>
    </location>
</feature>
<accession>A0ABQ5YHH9</accession>
<dbReference type="EMBL" id="BSOG01000002">
    <property type="protein sequence ID" value="GLR12805.1"/>
    <property type="molecule type" value="Genomic_DNA"/>
</dbReference>
<keyword evidence="4 5" id="KW-0732">Signal</keyword>
<name>A0ABQ5YHH9_9NEIS</name>
<comment type="function">
    <text evidence="5">Part of the ABC transporter complex MalEFGK involved in maltose/maltodextrin import. Binds maltose and higher maltodextrins.</text>
</comment>
<dbReference type="Pfam" id="PF01547">
    <property type="entry name" value="SBP_bac_1"/>
    <property type="match status" value="1"/>
</dbReference>
<evidence type="ECO:0000313" key="6">
    <source>
        <dbReference type="EMBL" id="GLR12805.1"/>
    </source>
</evidence>
<keyword evidence="5" id="KW-0574">Periplasm</keyword>
<dbReference type="SUPFAM" id="SSF53850">
    <property type="entry name" value="Periplasmic binding protein-like II"/>
    <property type="match status" value="1"/>
</dbReference>
<keyword evidence="7" id="KW-1185">Reference proteome</keyword>
<protein>
    <recommendedName>
        <fullName evidence="5">Maltodextrin-binding protein</fullName>
    </recommendedName>
</protein>
<dbReference type="InterPro" id="IPR006060">
    <property type="entry name" value="Maltose/Cyclodextrin-bd"/>
</dbReference>
<comment type="subcellular location">
    <subcellularLocation>
        <location evidence="5">Periplasm</location>
    </subcellularLocation>
</comment>
<dbReference type="RefSeq" id="WP_284195939.1">
    <property type="nucleotide sequence ID" value="NZ_BSOG01000002.1"/>
</dbReference>
<evidence type="ECO:0000313" key="7">
    <source>
        <dbReference type="Proteomes" id="UP001156706"/>
    </source>
</evidence>
<evidence type="ECO:0000256" key="1">
    <source>
        <dbReference type="ARBA" id="ARBA00008520"/>
    </source>
</evidence>
<proteinExistence type="inferred from homology"/>
<evidence type="ECO:0000256" key="2">
    <source>
        <dbReference type="ARBA" id="ARBA00022448"/>
    </source>
</evidence>
<keyword evidence="3 5" id="KW-0762">Sugar transport</keyword>
<dbReference type="PRINTS" id="PR00181">
    <property type="entry name" value="MALTOSEBP"/>
</dbReference>
<reference evidence="7" key="1">
    <citation type="journal article" date="2019" name="Int. J. Syst. Evol. Microbiol.">
        <title>The Global Catalogue of Microorganisms (GCM) 10K type strain sequencing project: providing services to taxonomists for standard genome sequencing and annotation.</title>
        <authorList>
            <consortium name="The Broad Institute Genomics Platform"/>
            <consortium name="The Broad Institute Genome Sequencing Center for Infectious Disease"/>
            <person name="Wu L."/>
            <person name="Ma J."/>
        </authorList>
    </citation>
    <scope>NUCLEOTIDE SEQUENCE [LARGE SCALE GENOMIC DNA]</scope>
    <source>
        <strain evidence="7">NBRC 110044</strain>
    </source>
</reference>
<evidence type="ECO:0000256" key="5">
    <source>
        <dbReference type="RuleBase" id="RU365005"/>
    </source>
</evidence>
<comment type="similarity">
    <text evidence="1 5">Belongs to the bacterial solute-binding protein 1 family.</text>
</comment>
<comment type="caution">
    <text evidence="6">The sequence shown here is derived from an EMBL/GenBank/DDBJ whole genome shotgun (WGS) entry which is preliminary data.</text>
</comment>
<organism evidence="6 7">
    <name type="scientific">Chitinimonas prasina</name>
    <dbReference type="NCBI Taxonomy" id="1434937"/>
    <lineage>
        <taxon>Bacteria</taxon>
        <taxon>Pseudomonadati</taxon>
        <taxon>Pseudomonadota</taxon>
        <taxon>Betaproteobacteria</taxon>
        <taxon>Neisseriales</taxon>
        <taxon>Chitinibacteraceae</taxon>
        <taxon>Chitinimonas</taxon>
    </lineage>
</organism>
<keyword evidence="2 5" id="KW-0813">Transport</keyword>
<feature type="chain" id="PRO_5044972371" description="Maltodextrin-binding protein" evidence="5">
    <location>
        <begin position="47"/>
        <end position="417"/>
    </location>
</feature>
<evidence type="ECO:0000256" key="4">
    <source>
        <dbReference type="ARBA" id="ARBA00022729"/>
    </source>
</evidence>
<dbReference type="PANTHER" id="PTHR30061:SF50">
    <property type="entry name" value="MALTOSE_MALTODEXTRIN-BINDING PERIPLASMIC PROTEIN"/>
    <property type="match status" value="1"/>
</dbReference>
<dbReference type="InterPro" id="IPR006059">
    <property type="entry name" value="SBP"/>
</dbReference>
<dbReference type="Gene3D" id="3.40.190.10">
    <property type="entry name" value="Periplasmic binding protein-like II"/>
    <property type="match status" value="2"/>
</dbReference>
<gene>
    <name evidence="6" type="primary">malE_2</name>
    <name evidence="6" type="ORF">GCM10007907_15950</name>
</gene>
<dbReference type="PANTHER" id="PTHR30061">
    <property type="entry name" value="MALTOSE-BINDING PERIPLASMIC PROTEIN"/>
    <property type="match status" value="1"/>
</dbReference>
<dbReference type="NCBIfam" id="NF007011">
    <property type="entry name" value="PRK09474.1"/>
    <property type="match status" value="1"/>
</dbReference>
<evidence type="ECO:0000256" key="3">
    <source>
        <dbReference type="ARBA" id="ARBA00022597"/>
    </source>
</evidence>
<dbReference type="Proteomes" id="UP001156706">
    <property type="component" value="Unassembled WGS sequence"/>
</dbReference>
<sequence length="417" mass="45362">MTIRSHGVAGILAPQECPVAVSPRRIVLKALLGIAASACLLSPAMAAGKQLTVWINGDKGYEGIEKIGKLYTKQTGITVKVEHPDDAPTRFQQEALAGNGPDIWIWPHDRIGEWIKLGLLTPINPTEEARRNIVSVAWDAFTVGGKTWGYPLSVETVSLIYNKALIKTPPKSFEEIPALDTQLQKRGAKAILWDYNNTYFTWPLMAANGGYPFFRDIKGNYDAHDTGVAKPGAVAGLETLAMLINKGVMPKGASYGQMEEAMRNGKLGMMISGPWAWEGLREAKINFGVAPLPSVKGKPSRPFVGVLGAMINAKSRNKKEALAFLEQHLLKLDGLKAMNEAVPLGVPADITLFWQLYNDENIRNSMDNIHLGKPMPSNPEMGKFWAAMATALPQVTDGNVKPQEAMVTAAKQIAAPK</sequence>